<feature type="non-terminal residue" evidence="4">
    <location>
        <position position="1"/>
    </location>
</feature>
<organism evidence="4 5">
    <name type="scientific">Prorocentrum cordatum</name>
    <dbReference type="NCBI Taxonomy" id="2364126"/>
    <lineage>
        <taxon>Eukaryota</taxon>
        <taxon>Sar</taxon>
        <taxon>Alveolata</taxon>
        <taxon>Dinophyceae</taxon>
        <taxon>Prorocentrales</taxon>
        <taxon>Prorocentraceae</taxon>
        <taxon>Prorocentrum</taxon>
    </lineage>
</organism>
<proteinExistence type="predicted"/>
<name>A0ABN9QZ29_9DINO</name>
<feature type="region of interest" description="Disordered" evidence="2">
    <location>
        <begin position="723"/>
        <end position="768"/>
    </location>
</feature>
<feature type="compositionally biased region" description="Low complexity" evidence="2">
    <location>
        <begin position="740"/>
        <end position="757"/>
    </location>
</feature>
<accession>A0ABN9QZ29</accession>
<comment type="caution">
    <text evidence="4">The sequence shown here is derived from an EMBL/GenBank/DDBJ whole genome shotgun (WGS) entry which is preliminary data.</text>
</comment>
<gene>
    <name evidence="4" type="ORF">PCOR1329_LOCUS15879</name>
</gene>
<evidence type="ECO:0000256" key="1">
    <source>
        <dbReference type="PROSITE-ProRule" id="PRU00047"/>
    </source>
</evidence>
<dbReference type="InterPro" id="IPR001878">
    <property type="entry name" value="Znf_CCHC"/>
</dbReference>
<keyword evidence="1" id="KW-0863">Zinc-finger</keyword>
<reference evidence="4" key="1">
    <citation type="submission" date="2023-10" db="EMBL/GenBank/DDBJ databases">
        <authorList>
            <person name="Chen Y."/>
            <person name="Shah S."/>
            <person name="Dougan E. K."/>
            <person name="Thang M."/>
            <person name="Chan C."/>
        </authorList>
    </citation>
    <scope>NUCLEOTIDE SEQUENCE [LARGE SCALE GENOMIC DNA]</scope>
</reference>
<keyword evidence="1" id="KW-0479">Metal-binding</keyword>
<dbReference type="Proteomes" id="UP001189429">
    <property type="component" value="Unassembled WGS sequence"/>
</dbReference>
<keyword evidence="5" id="KW-1185">Reference proteome</keyword>
<keyword evidence="1" id="KW-0862">Zinc</keyword>
<feature type="domain" description="CCHC-type" evidence="3">
    <location>
        <begin position="247"/>
        <end position="261"/>
    </location>
</feature>
<feature type="region of interest" description="Disordered" evidence="2">
    <location>
        <begin position="1"/>
        <end position="38"/>
    </location>
</feature>
<feature type="compositionally biased region" description="Low complexity" evidence="2">
    <location>
        <begin position="1"/>
        <end position="28"/>
    </location>
</feature>
<evidence type="ECO:0000313" key="4">
    <source>
        <dbReference type="EMBL" id="CAK0811159.1"/>
    </source>
</evidence>
<protein>
    <recommendedName>
        <fullName evidence="3">CCHC-type domain-containing protein</fullName>
    </recommendedName>
</protein>
<feature type="region of interest" description="Disordered" evidence="2">
    <location>
        <begin position="223"/>
        <end position="243"/>
    </location>
</feature>
<sequence>AQAAEARAQAAEAAAQAAREPGPQQPAGQPGGMQPGVNRLIDTTVLGKPRDFNGEPGTWRDWSTIFRADSSACEPALTELMERAEHSDEPVLNATLPEEQELLSWDFEGDVPSKLIAFDRNVKRYEQVVGTEFPDEIKIGILVRSLKEDPLRHHLLLNSQRLDTWELVKAEVENFRRAQIATTASAGAGLAPMDIGSLAKQLAALGFKGGRIGKIGNGKGKIGKLGKGRGKGKDDGKTGNVPKPRPCWTCGSTAHLRKDCPVAKKAGTIGEPIHDEGQRKLMVQTGGALRGIRARVAGVRRPLLSVLDLVKSGHRMVFEQDQYGTDISHAVHVESVKMVRFTQRQRTWDLDVSIDEFQPAPVRGRRGPKEPTQAALEQREAAGHAPFWDWCYCCLAGRGRADSRPAGAPGRAHAIPTIAVDYGYPVKREEVERGQSVLPILVGIGSASSRVNADVLPFRGIQHECKVVRAFGQATSRLRNVKIEVVPEQAPAYDSASNGLAEVAVREVKGVARPLRVALSLLRGVDNPNDHPVLTWLVARAAGCVDRGEIGADGWAPRERPKGKAFCKVLPPFGEIIVFLPGTRRETKCEGRWADAALLLSIRGAPWMPTPVKPESVRIPTVIDEPPVDAAVQQSRVVPEQVPAEPRNVYIRWSVEPAKYGITDGCPECRERIQQAVTDDPELAPRAFGAAARRLEAADRAPARQGGAGAGAPVCAARAAEAPMEIERPGRQAVPRRGSPAELPQAPATPPAQAAGPSGLLQAPPGARGSTGADSLELCALLAAIGDWRVAVSELCGPGRFASRSSQPHREAGDWMIREIAEMPGVHCVECDQCAYGLCCNDAIGPAPVKKPTGWLTNSDEIAWELTRRCPGCVRHCKTVGLGRRGVRAIERCPPGLVAAVLRGLRREAVARGQLGALEARPRLDEPPVWDAYPEYYAEIVDNISGAALDPELVAAGRKEEMEFLRGLGAYACDSKQRGREETGRDPVPMVWVDVNKGDERKPNVHCRPCVAETRYRASMHLGGPSQTFSATPPCEALRMLISFCCSPWNVEEDHRVLMFLGVARAHPHCEMKRKLWVKLPQARTSQLLVCETLEGKMGFACGVWCPCIYRSGDGKLVAYVYGDIFVLKGSRSDNLEFHRELQKHMWVKLECMLGPNKSSDNVQEVACLNRIFRWTSRGDVELEAGSRRALVMLQQLGLWRESNALTTPGVKPKSADRGRVLEGDEATRYRSLAMRVSYLSKDRPDIKYAVKEAAMCMHEPCEHGVERVKRIARCGVFQLGNHVIKALVHAASCGIGLVSLARDMRYELELCLAGDATVACGIAHLRGAGRIRHIETKTLWLQRHVTERRVLLSKTPGRVNVADLGTKHLTQKELDEMLELLGFYVATGRSGLAFAIAGNLLEPEPACDREGDEEMQA</sequence>
<evidence type="ECO:0000256" key="2">
    <source>
        <dbReference type="SAM" id="MobiDB-lite"/>
    </source>
</evidence>
<evidence type="ECO:0000313" key="5">
    <source>
        <dbReference type="Proteomes" id="UP001189429"/>
    </source>
</evidence>
<evidence type="ECO:0000259" key="3">
    <source>
        <dbReference type="PROSITE" id="PS50158"/>
    </source>
</evidence>
<dbReference type="SMART" id="SM00343">
    <property type="entry name" value="ZnF_C2HC"/>
    <property type="match status" value="1"/>
</dbReference>
<dbReference type="EMBL" id="CAUYUJ010004840">
    <property type="protein sequence ID" value="CAK0811159.1"/>
    <property type="molecule type" value="Genomic_DNA"/>
</dbReference>
<dbReference type="PROSITE" id="PS50158">
    <property type="entry name" value="ZF_CCHC"/>
    <property type="match status" value="1"/>
</dbReference>